<dbReference type="SMART" id="SM00028">
    <property type="entry name" value="TPR"/>
    <property type="match status" value="4"/>
</dbReference>
<feature type="coiled-coil region" evidence="9">
    <location>
        <begin position="23"/>
        <end position="50"/>
    </location>
</feature>
<gene>
    <name evidence="11" type="ORF">SAMN05660477_02602</name>
</gene>
<dbReference type="EMBL" id="FUYZ01000010">
    <property type="protein sequence ID" value="SKC04216.1"/>
    <property type="molecule type" value="Genomic_DNA"/>
</dbReference>
<evidence type="ECO:0000256" key="8">
    <source>
        <dbReference type="RuleBase" id="RU000405"/>
    </source>
</evidence>
<keyword evidence="5" id="KW-0472">Membrane</keyword>
<dbReference type="InterPro" id="IPR050401">
    <property type="entry name" value="Cyclic_nucleotide_synthase"/>
</dbReference>
<dbReference type="GO" id="GO:0009190">
    <property type="term" value="P:cyclic nucleotide biosynthetic process"/>
    <property type="evidence" value="ECO:0007669"/>
    <property type="project" value="InterPro"/>
</dbReference>
<sequence length="781" mass="89450">MKNISIPFYIFLCITLSSFCVLKAQDSVSIKELRQKLKDAKDEKSRTSIKIDMINQFSVEGKNDSVIANGPKLIEYFKKSKNSMTIGSIYITIYSAYLTKGDTTGGEYYKQEAQRYLQMSNDYNSKALLILTDAQNFFTQNKFEEASTELNKAIALNQQNENKIVPSIMRNVYAMSISNLNQQNKISDAYTKALEFSDYTNKYSKAESYIPMYFIGLLQYQMKNYQKSLSALDKSAELLPNKSEAFLAEINILRSFCFMELKDYEKAKLYATSSLKFMEAQNQIQNLPRLYYLTAQINQKEKDYDKAIQFAQKSYDSAPEKGLSITKSSAKLLLLNIKIDQIQDKKISFATDSERKTTLQNLRTDLTKTYDNYLAQELYHNKEMDGQMWEYYSKVDEMLGDYESAFSYYKKYKDLENQKTSAENIRGIEETQSERTLSEQKLKIKLEEETKRIQLQKELELKALRYEFDKKQAAAKTEVERQRLLLEEEHKRREISIKYDEEQKAIAIKYAQEKKVAKAEQAKKDAEAKAELSKSKNIRNMSIGGALAALLLLGFAGWSYNQKRKDGIKIAAEKKKSEDLLLNILPQEVAQELKEKGKSDAKYYDEVSVLFTDFVNFTATSEKIGVQELLEELNVCFTEFDNIMGRHGLEKIKTIGDAYLAVSGLPTVNKDHAKNAIAASQDILRFIEERKKVSPNALDLRIGIHSGQVIAGIVGVKKFAYDIWGDTVNTAARMEQAGEKGKINISKNTYELVKDDFETTYRGKISVKGKGEMEMYFVGKA</sequence>
<dbReference type="Gene3D" id="1.25.40.10">
    <property type="entry name" value="Tetratricopeptide repeat domain"/>
    <property type="match status" value="2"/>
</dbReference>
<dbReference type="PROSITE" id="PS50125">
    <property type="entry name" value="GUANYLATE_CYCLASE_2"/>
    <property type="match status" value="1"/>
</dbReference>
<reference evidence="11 12" key="1">
    <citation type="submission" date="2017-02" db="EMBL/GenBank/DDBJ databases">
        <authorList>
            <person name="Peterson S.W."/>
        </authorList>
    </citation>
    <scope>NUCLEOTIDE SEQUENCE [LARGE SCALE GENOMIC DNA]</scope>
    <source>
        <strain evidence="11 12">DSM 22323</strain>
    </source>
</reference>
<keyword evidence="2" id="KW-0812">Transmembrane</keyword>
<dbReference type="InterPro" id="IPR019734">
    <property type="entry name" value="TPR_rpt"/>
</dbReference>
<dbReference type="SUPFAM" id="SSF55073">
    <property type="entry name" value="Nucleotide cyclase"/>
    <property type="match status" value="1"/>
</dbReference>
<evidence type="ECO:0000256" key="7">
    <source>
        <dbReference type="PROSITE-ProRule" id="PRU00339"/>
    </source>
</evidence>
<dbReference type="InterPro" id="IPR011990">
    <property type="entry name" value="TPR-like_helical_dom_sf"/>
</dbReference>
<dbReference type="PANTHER" id="PTHR11920">
    <property type="entry name" value="GUANYLYL CYCLASE"/>
    <property type="match status" value="1"/>
</dbReference>
<keyword evidence="12" id="KW-1185">Reference proteome</keyword>
<evidence type="ECO:0000256" key="5">
    <source>
        <dbReference type="ARBA" id="ARBA00023136"/>
    </source>
</evidence>
<dbReference type="AlphaFoldDB" id="A0A1T5G714"/>
<evidence type="ECO:0000256" key="6">
    <source>
        <dbReference type="ARBA" id="ARBA00023239"/>
    </source>
</evidence>
<dbReference type="InterPro" id="IPR018297">
    <property type="entry name" value="A/G_cyclase_CS"/>
</dbReference>
<dbReference type="GO" id="GO:0016020">
    <property type="term" value="C:membrane"/>
    <property type="evidence" value="ECO:0007669"/>
    <property type="project" value="UniProtKB-SubCell"/>
</dbReference>
<name>A0A1T5G714_9FLAO</name>
<dbReference type="PROSITE" id="PS50005">
    <property type="entry name" value="TPR"/>
    <property type="match status" value="1"/>
</dbReference>
<dbReference type="Pfam" id="PF13181">
    <property type="entry name" value="TPR_8"/>
    <property type="match status" value="1"/>
</dbReference>
<organism evidence="11 12">
    <name type="scientific">Soonwooa buanensis</name>
    <dbReference type="NCBI Taxonomy" id="619805"/>
    <lineage>
        <taxon>Bacteria</taxon>
        <taxon>Pseudomonadati</taxon>
        <taxon>Bacteroidota</taxon>
        <taxon>Flavobacteriia</taxon>
        <taxon>Flavobacteriales</taxon>
        <taxon>Weeksellaceae</taxon>
        <taxon>Chryseobacterium group</taxon>
        <taxon>Soonwooa</taxon>
    </lineage>
</organism>
<dbReference type="PANTHER" id="PTHR11920:SF335">
    <property type="entry name" value="GUANYLATE CYCLASE"/>
    <property type="match status" value="1"/>
</dbReference>
<dbReference type="RefSeq" id="WP_144038386.1">
    <property type="nucleotide sequence ID" value="NZ_FUYZ01000010.1"/>
</dbReference>
<dbReference type="GO" id="GO:0004016">
    <property type="term" value="F:adenylate cyclase activity"/>
    <property type="evidence" value="ECO:0007669"/>
    <property type="project" value="UniProtKB-ARBA"/>
</dbReference>
<protein>
    <submittedName>
        <fullName evidence="11">Adenylate cyclase, class 3</fullName>
    </submittedName>
</protein>
<dbReference type="Pfam" id="PF00211">
    <property type="entry name" value="Guanylate_cyc"/>
    <property type="match status" value="1"/>
</dbReference>
<dbReference type="InterPro" id="IPR001054">
    <property type="entry name" value="A/G_cyclase"/>
</dbReference>
<dbReference type="Proteomes" id="UP000191112">
    <property type="component" value="Unassembled WGS sequence"/>
</dbReference>
<dbReference type="InterPro" id="IPR029787">
    <property type="entry name" value="Nucleotide_cyclase"/>
</dbReference>
<comment type="subcellular location">
    <subcellularLocation>
        <location evidence="1">Membrane</location>
    </subcellularLocation>
</comment>
<dbReference type="SUPFAM" id="SSF48452">
    <property type="entry name" value="TPR-like"/>
    <property type="match status" value="1"/>
</dbReference>
<dbReference type="OrthoDB" id="9806704at2"/>
<keyword evidence="4" id="KW-1133">Transmembrane helix</keyword>
<feature type="repeat" description="TPR" evidence="7">
    <location>
        <begin position="288"/>
        <end position="321"/>
    </location>
</feature>
<dbReference type="SMART" id="SM00044">
    <property type="entry name" value="CYCc"/>
    <property type="match status" value="1"/>
</dbReference>
<evidence type="ECO:0000313" key="12">
    <source>
        <dbReference type="Proteomes" id="UP000191112"/>
    </source>
</evidence>
<keyword evidence="6 8" id="KW-0456">Lyase</keyword>
<dbReference type="CDD" id="cd07302">
    <property type="entry name" value="CHD"/>
    <property type="match status" value="1"/>
</dbReference>
<evidence type="ECO:0000256" key="9">
    <source>
        <dbReference type="SAM" id="Coils"/>
    </source>
</evidence>
<proteinExistence type="inferred from homology"/>
<dbReference type="GO" id="GO:0000166">
    <property type="term" value="F:nucleotide binding"/>
    <property type="evidence" value="ECO:0007669"/>
    <property type="project" value="UniProtKB-KW"/>
</dbReference>
<evidence type="ECO:0000256" key="2">
    <source>
        <dbReference type="ARBA" id="ARBA00022692"/>
    </source>
</evidence>
<keyword evidence="3" id="KW-0547">Nucleotide-binding</keyword>
<comment type="similarity">
    <text evidence="8">Belongs to the adenylyl cyclase class-4/guanylyl cyclase family.</text>
</comment>
<dbReference type="STRING" id="619805.SAMN05660477_02602"/>
<dbReference type="Gene3D" id="3.30.70.1230">
    <property type="entry name" value="Nucleotide cyclase"/>
    <property type="match status" value="1"/>
</dbReference>
<evidence type="ECO:0000256" key="1">
    <source>
        <dbReference type="ARBA" id="ARBA00004370"/>
    </source>
</evidence>
<evidence type="ECO:0000256" key="3">
    <source>
        <dbReference type="ARBA" id="ARBA00022741"/>
    </source>
</evidence>
<accession>A0A1T5G714</accession>
<feature type="domain" description="Guanylate cyclase" evidence="10">
    <location>
        <begin position="608"/>
        <end position="735"/>
    </location>
</feature>
<evidence type="ECO:0000313" key="11">
    <source>
        <dbReference type="EMBL" id="SKC04216.1"/>
    </source>
</evidence>
<keyword evidence="7" id="KW-0802">TPR repeat</keyword>
<dbReference type="PROSITE" id="PS00452">
    <property type="entry name" value="GUANYLATE_CYCLASE_1"/>
    <property type="match status" value="1"/>
</dbReference>
<feature type="coiled-coil region" evidence="9">
    <location>
        <begin position="509"/>
        <end position="536"/>
    </location>
</feature>
<dbReference type="GO" id="GO:0035556">
    <property type="term" value="P:intracellular signal transduction"/>
    <property type="evidence" value="ECO:0007669"/>
    <property type="project" value="InterPro"/>
</dbReference>
<evidence type="ECO:0000259" key="10">
    <source>
        <dbReference type="PROSITE" id="PS50125"/>
    </source>
</evidence>
<keyword evidence="9" id="KW-0175">Coiled coil</keyword>
<evidence type="ECO:0000256" key="4">
    <source>
        <dbReference type="ARBA" id="ARBA00022989"/>
    </source>
</evidence>